<dbReference type="EMBL" id="DF839219">
    <property type="protein sequence ID" value="GAT43690.1"/>
    <property type="molecule type" value="Genomic_DNA"/>
</dbReference>
<proteinExistence type="predicted"/>
<dbReference type="PANTHER" id="PTHR15002">
    <property type="entry name" value="RIBOSOMAL BIOGENESIS PROTEIN LAS1L"/>
    <property type="match status" value="1"/>
</dbReference>
<evidence type="ECO:0000313" key="1">
    <source>
        <dbReference type="EMBL" id="GAT43690.1"/>
    </source>
</evidence>
<evidence type="ECO:0000313" key="2">
    <source>
        <dbReference type="Proteomes" id="UP000815677"/>
    </source>
</evidence>
<name>A0ABQ0KXW9_MYCCL</name>
<gene>
    <name evidence="1" type="ORF">MCHLO_01360</name>
</gene>
<sequence>MRLPRRVPWATIGELDELCTWIYADESDVDAKVNAINRLTAWSNITALPHALDATLALLCVIVQDLQPLSSYLSLRHGYAAAIIRLVNGLVDPLQQGLYARSIASIANQLGLPAWLVELRHAATHENLPSLELLRQAARESMAWLLHNYFLPTINPSTTLAAPTPSLRPLGPLLKQYKTLSKLVTRDATLRTQQLQIQTVLRDVERWIAEAAVAARVATGVAAWTDEKPRERWALERLCDALLDKAALVPLSKKKRIFPRDDFYPPPAAVAIWSPLLRQVSSVHLDLPFVLVNRIIAYLTADVAPEEFVVISPDTTYDACLARWAFWTLQTLSPGPDSKRDVLIALATGLGPALSLSRDFAAANSMMQALCVGDPELQRSFDILVQPLPVRASDWSPHDISVMDERLAALLALPESSVGAVDAAPPGSGPDIDATIEIAPGWRLLGSDSSWRASPIGVHVAG</sequence>
<protein>
    <recommendedName>
        <fullName evidence="3">Las1-domain-containing protein</fullName>
    </recommendedName>
</protein>
<evidence type="ECO:0008006" key="3">
    <source>
        <dbReference type="Google" id="ProtNLM"/>
    </source>
</evidence>
<organism evidence="1 2">
    <name type="scientific">Mycena chlorophos</name>
    <name type="common">Agaric fungus</name>
    <name type="synonym">Agaricus chlorophos</name>
    <dbReference type="NCBI Taxonomy" id="658473"/>
    <lineage>
        <taxon>Eukaryota</taxon>
        <taxon>Fungi</taxon>
        <taxon>Dikarya</taxon>
        <taxon>Basidiomycota</taxon>
        <taxon>Agaricomycotina</taxon>
        <taxon>Agaricomycetes</taxon>
        <taxon>Agaricomycetidae</taxon>
        <taxon>Agaricales</taxon>
        <taxon>Marasmiineae</taxon>
        <taxon>Mycenaceae</taxon>
        <taxon>Mycena</taxon>
    </lineage>
</organism>
<dbReference type="Proteomes" id="UP000815677">
    <property type="component" value="Unassembled WGS sequence"/>
</dbReference>
<keyword evidence="2" id="KW-1185">Reference proteome</keyword>
<dbReference type="PANTHER" id="PTHR15002:SF0">
    <property type="entry name" value="RIBOSOMAL BIOGENESIS PROTEIN LAS1L"/>
    <property type="match status" value="1"/>
</dbReference>
<reference evidence="1" key="1">
    <citation type="submission" date="2014-09" db="EMBL/GenBank/DDBJ databases">
        <title>Genome sequence of the luminous mushroom Mycena chlorophos for searching fungal bioluminescence genes.</title>
        <authorList>
            <person name="Tanaka Y."/>
            <person name="Kasuga D."/>
            <person name="Oba Y."/>
            <person name="Hase S."/>
            <person name="Sato K."/>
            <person name="Oba Y."/>
            <person name="Sakakibara Y."/>
        </authorList>
    </citation>
    <scope>NUCLEOTIDE SEQUENCE</scope>
</reference>
<dbReference type="Pfam" id="PF04031">
    <property type="entry name" value="Las1"/>
    <property type="match status" value="1"/>
</dbReference>
<accession>A0ABQ0KXW9</accession>
<dbReference type="InterPro" id="IPR007174">
    <property type="entry name" value="Las1"/>
</dbReference>